<dbReference type="PROSITE" id="PS50887">
    <property type="entry name" value="GGDEF"/>
    <property type="match status" value="1"/>
</dbReference>
<feature type="transmembrane region" description="Helical" evidence="9">
    <location>
        <begin position="237"/>
        <end position="258"/>
    </location>
</feature>
<dbReference type="SUPFAM" id="SSF55073">
    <property type="entry name" value="Nucleotide cyclase"/>
    <property type="match status" value="1"/>
</dbReference>
<organism evidence="11 12">
    <name type="scientific">Marinibactrum halimedae</name>
    <dbReference type="NCBI Taxonomy" id="1444977"/>
    <lineage>
        <taxon>Bacteria</taxon>
        <taxon>Pseudomonadati</taxon>
        <taxon>Pseudomonadota</taxon>
        <taxon>Gammaproteobacteria</taxon>
        <taxon>Cellvibrionales</taxon>
        <taxon>Cellvibrionaceae</taxon>
        <taxon>Marinibactrum</taxon>
    </lineage>
</organism>
<feature type="transmembrane region" description="Helical" evidence="9">
    <location>
        <begin position="348"/>
        <end position="374"/>
    </location>
</feature>
<dbReference type="Proteomes" id="UP001156870">
    <property type="component" value="Unassembled WGS sequence"/>
</dbReference>
<evidence type="ECO:0000313" key="11">
    <source>
        <dbReference type="EMBL" id="GLS25086.1"/>
    </source>
</evidence>
<dbReference type="CDD" id="cd01949">
    <property type="entry name" value="GGDEF"/>
    <property type="match status" value="1"/>
</dbReference>
<dbReference type="GO" id="GO:0097272">
    <property type="term" value="P:ammonium homeostasis"/>
    <property type="evidence" value="ECO:0007669"/>
    <property type="project" value="TreeGrafter"/>
</dbReference>
<evidence type="ECO:0000256" key="1">
    <source>
        <dbReference type="ARBA" id="ARBA00001946"/>
    </source>
</evidence>
<proteinExistence type="inferred from homology"/>
<reference evidence="11 12" key="1">
    <citation type="journal article" date="2014" name="Int. J. Syst. Evol. Microbiol.">
        <title>Complete genome sequence of Corynebacterium casei LMG S-19264T (=DSM 44701T), isolated from a smear-ripened cheese.</title>
        <authorList>
            <consortium name="US DOE Joint Genome Institute (JGI-PGF)"/>
            <person name="Walter F."/>
            <person name="Albersmeier A."/>
            <person name="Kalinowski J."/>
            <person name="Ruckert C."/>
        </authorList>
    </citation>
    <scope>NUCLEOTIDE SEQUENCE [LARGE SCALE GENOMIC DNA]</scope>
    <source>
        <strain evidence="11 12">NBRC 110095</strain>
    </source>
</reference>
<feature type="transmembrane region" description="Helical" evidence="9">
    <location>
        <begin position="265"/>
        <end position="284"/>
    </location>
</feature>
<dbReference type="FunFam" id="3.30.70.270:FF:000001">
    <property type="entry name" value="Diguanylate cyclase domain protein"/>
    <property type="match status" value="1"/>
</dbReference>
<dbReference type="EMBL" id="BSPD01000021">
    <property type="protein sequence ID" value="GLS25086.1"/>
    <property type="molecule type" value="Genomic_DNA"/>
</dbReference>
<feature type="transmembrane region" description="Helical" evidence="9">
    <location>
        <begin position="322"/>
        <end position="342"/>
    </location>
</feature>
<sequence length="634" mass="70547">MIESFAQLSEIQGSHLVWTLLCICLLIFMQLGFSCYEVGLVREKNNIHVVMKNCMGFCISMLLFTFFGIVIMFGPLGSMGAYLHSIWFENEPGELVFIMFHSILCATTVTLISGAVVERMRVRGYLTIAILTSVFIYPVFGRLAWGDKLFSDNPYAWLGALNFYDFAGATVVHSVGGWVALAASLVVGPRLGRFGTDRQPIRPSSLPMSSIGVFLLWIGWLGFNGGSQLFLTSTTPLILFNTFLSGLAGVISAMLLSYRRYQQTRVIHVMNGGLCGLVATTGGADIFMPWHALVAGAIAGVFPSTFQSWFKKLEIDDGIGVIPVHLVSGIWGTLLVGMVIPLEGDASRINAICIQCLGIFTAGVFAFGAAYSLLSLINRYRPLRVPKSGEVIGLNVWAHGSSTAMLDLINQMSAQAELGMFNHRIVVEPHTQEHHIATFYNSVLDKFNDLERSREQDLKKAVWLAEHDALTGVRNRRSITQLLTKEKQRIDRNDQVATIAIMDIDHFKNINDTHGHEVGDIALKSFTDMIKPHVRNTDYFGRIGGEEFILIIMETPAEQVIERLEMIKQQVEQTPILIDEHITISITISIGVSELKQTTSVEKVLREADKCLYKAKKNGRNQIKIHEEKIFAEH</sequence>
<dbReference type="AlphaFoldDB" id="A0AA37WMG6"/>
<evidence type="ECO:0000256" key="2">
    <source>
        <dbReference type="ARBA" id="ARBA00004141"/>
    </source>
</evidence>
<dbReference type="GO" id="GO:0016020">
    <property type="term" value="C:membrane"/>
    <property type="evidence" value="ECO:0007669"/>
    <property type="project" value="UniProtKB-SubCell"/>
</dbReference>
<evidence type="ECO:0000256" key="8">
    <source>
        <dbReference type="ARBA" id="ARBA00023177"/>
    </source>
</evidence>
<keyword evidence="8" id="KW-0924">Ammonia transport</keyword>
<dbReference type="Gene3D" id="1.10.3430.10">
    <property type="entry name" value="Ammonium transporter AmtB like domains"/>
    <property type="match status" value="1"/>
</dbReference>
<dbReference type="InterPro" id="IPR024041">
    <property type="entry name" value="NH4_transpt_AmtB-like_dom"/>
</dbReference>
<keyword evidence="12" id="KW-1185">Reference proteome</keyword>
<dbReference type="Gene3D" id="3.30.70.270">
    <property type="match status" value="1"/>
</dbReference>
<dbReference type="RefSeq" id="WP_232592747.1">
    <property type="nucleotide sequence ID" value="NZ_BSPD01000021.1"/>
</dbReference>
<feature type="transmembrane region" description="Helical" evidence="9">
    <location>
        <begin position="54"/>
        <end position="75"/>
    </location>
</feature>
<evidence type="ECO:0000313" key="12">
    <source>
        <dbReference type="Proteomes" id="UP001156870"/>
    </source>
</evidence>
<evidence type="ECO:0000256" key="3">
    <source>
        <dbReference type="ARBA" id="ARBA00005887"/>
    </source>
</evidence>
<evidence type="ECO:0000256" key="6">
    <source>
        <dbReference type="ARBA" id="ARBA00022989"/>
    </source>
</evidence>
<comment type="caution">
    <text evidence="11">The sequence shown here is derived from an EMBL/GenBank/DDBJ whole genome shotgun (WGS) entry which is preliminary data.</text>
</comment>
<feature type="transmembrane region" description="Helical" evidence="9">
    <location>
        <begin position="95"/>
        <end position="117"/>
    </location>
</feature>
<dbReference type="InterPro" id="IPR029787">
    <property type="entry name" value="Nucleotide_cyclase"/>
</dbReference>
<evidence type="ECO:0000256" key="5">
    <source>
        <dbReference type="ARBA" id="ARBA00022692"/>
    </source>
</evidence>
<dbReference type="SUPFAM" id="SSF111352">
    <property type="entry name" value="Ammonium transporter"/>
    <property type="match status" value="1"/>
</dbReference>
<dbReference type="NCBIfam" id="TIGR00254">
    <property type="entry name" value="GGDEF"/>
    <property type="match status" value="1"/>
</dbReference>
<accession>A0AA37WMG6</accession>
<dbReference type="PANTHER" id="PTHR11730:SF6">
    <property type="entry name" value="AMMONIUM TRANSPORTER"/>
    <property type="match status" value="1"/>
</dbReference>
<evidence type="ECO:0000259" key="10">
    <source>
        <dbReference type="PROSITE" id="PS50887"/>
    </source>
</evidence>
<dbReference type="Pfam" id="PF00909">
    <property type="entry name" value="Ammonium_transp"/>
    <property type="match status" value="1"/>
</dbReference>
<evidence type="ECO:0000256" key="7">
    <source>
        <dbReference type="ARBA" id="ARBA00023136"/>
    </source>
</evidence>
<dbReference type="Pfam" id="PF00990">
    <property type="entry name" value="GGDEF"/>
    <property type="match status" value="1"/>
</dbReference>
<dbReference type="InterPro" id="IPR043128">
    <property type="entry name" value="Rev_trsase/Diguanyl_cyclase"/>
</dbReference>
<keyword evidence="5 9" id="KW-0812">Transmembrane</keyword>
<dbReference type="InterPro" id="IPR029020">
    <property type="entry name" value="Ammonium/urea_transptr"/>
</dbReference>
<protein>
    <recommendedName>
        <fullName evidence="10">GGDEF domain-containing protein</fullName>
    </recommendedName>
</protein>
<keyword evidence="4" id="KW-0813">Transport</keyword>
<feature type="domain" description="GGDEF" evidence="10">
    <location>
        <begin position="495"/>
        <end position="628"/>
    </location>
</feature>
<feature type="transmembrane region" description="Helical" evidence="9">
    <location>
        <begin position="208"/>
        <end position="231"/>
    </location>
</feature>
<feature type="transmembrane region" description="Helical" evidence="9">
    <location>
        <begin position="166"/>
        <end position="187"/>
    </location>
</feature>
<evidence type="ECO:0000256" key="4">
    <source>
        <dbReference type="ARBA" id="ARBA00022448"/>
    </source>
</evidence>
<dbReference type="PANTHER" id="PTHR11730">
    <property type="entry name" value="AMMONIUM TRANSPORTER"/>
    <property type="match status" value="1"/>
</dbReference>
<dbReference type="GO" id="GO:0008519">
    <property type="term" value="F:ammonium channel activity"/>
    <property type="evidence" value="ECO:0007669"/>
    <property type="project" value="InterPro"/>
</dbReference>
<keyword evidence="7 9" id="KW-0472">Membrane</keyword>
<dbReference type="SMART" id="SM00267">
    <property type="entry name" value="GGDEF"/>
    <property type="match status" value="1"/>
</dbReference>
<dbReference type="GO" id="GO:0003824">
    <property type="term" value="F:catalytic activity"/>
    <property type="evidence" value="ECO:0007669"/>
    <property type="project" value="UniProtKB-ARBA"/>
</dbReference>
<dbReference type="InterPro" id="IPR000160">
    <property type="entry name" value="GGDEF_dom"/>
</dbReference>
<comment type="cofactor">
    <cofactor evidence="1">
        <name>Mg(2+)</name>
        <dbReference type="ChEBI" id="CHEBI:18420"/>
    </cofactor>
</comment>
<comment type="subcellular location">
    <subcellularLocation>
        <location evidence="2">Membrane</location>
        <topology evidence="2">Multi-pass membrane protein</topology>
    </subcellularLocation>
</comment>
<feature type="transmembrane region" description="Helical" evidence="9">
    <location>
        <begin position="124"/>
        <end position="146"/>
    </location>
</feature>
<feature type="transmembrane region" description="Helical" evidence="9">
    <location>
        <begin position="15"/>
        <end position="33"/>
    </location>
</feature>
<name>A0AA37WMG6_9GAMM</name>
<comment type="similarity">
    <text evidence="3">Belongs to the ammonia transporter channel (TC 1.A.11.2) family.</text>
</comment>
<keyword evidence="6 9" id="KW-1133">Transmembrane helix</keyword>
<gene>
    <name evidence="11" type="ORF">GCM10007877_08000</name>
</gene>
<evidence type="ECO:0000256" key="9">
    <source>
        <dbReference type="SAM" id="Phobius"/>
    </source>
</evidence>